<dbReference type="PANTHER" id="PTHR11739:SF4">
    <property type="entry name" value="CITRATE SYNTHASE, PEROXISOMAL"/>
    <property type="match status" value="1"/>
</dbReference>
<gene>
    <name evidence="7" type="ORF">K6V98_01885</name>
</gene>
<proteinExistence type="inferred from homology"/>
<feature type="compositionally biased region" description="Basic and acidic residues" evidence="5">
    <location>
        <begin position="491"/>
        <end position="507"/>
    </location>
</feature>
<keyword evidence="6" id="KW-0472">Membrane</keyword>
<dbReference type="InterPro" id="IPR002020">
    <property type="entry name" value="Citrate_synthase"/>
</dbReference>
<keyword evidence="6" id="KW-1133">Transmembrane helix</keyword>
<dbReference type="PANTHER" id="PTHR11739">
    <property type="entry name" value="CITRATE SYNTHASE"/>
    <property type="match status" value="1"/>
</dbReference>
<dbReference type="NCBIfam" id="NF010635">
    <property type="entry name" value="PRK14032.1"/>
    <property type="match status" value="1"/>
</dbReference>
<dbReference type="InterPro" id="IPR036969">
    <property type="entry name" value="Citrate_synthase_sf"/>
</dbReference>
<comment type="caution">
    <text evidence="7">The sequence shown here is derived from an EMBL/GenBank/DDBJ whole genome shotgun (WGS) entry which is preliminary data.</text>
</comment>
<feature type="transmembrane region" description="Helical" evidence="6">
    <location>
        <begin position="378"/>
        <end position="401"/>
    </location>
</feature>
<evidence type="ECO:0000256" key="3">
    <source>
        <dbReference type="ARBA" id="ARBA00012972"/>
    </source>
</evidence>
<evidence type="ECO:0000256" key="4">
    <source>
        <dbReference type="ARBA" id="ARBA00022679"/>
    </source>
</evidence>
<feature type="region of interest" description="Disordered" evidence="5">
    <location>
        <begin position="446"/>
        <end position="507"/>
    </location>
</feature>
<evidence type="ECO:0000256" key="1">
    <source>
        <dbReference type="ARBA" id="ARBA00005163"/>
    </source>
</evidence>
<protein>
    <recommendedName>
        <fullName evidence="3">citrate synthase (unknown stereospecificity)</fullName>
        <ecNumber evidence="3">2.3.3.16</ecNumber>
    </recommendedName>
</protein>
<organism evidence="7 8">
    <name type="scientific">Collinsella ureilytica</name>
    <dbReference type="NCBI Taxonomy" id="2869515"/>
    <lineage>
        <taxon>Bacteria</taxon>
        <taxon>Bacillati</taxon>
        <taxon>Actinomycetota</taxon>
        <taxon>Coriobacteriia</taxon>
        <taxon>Coriobacteriales</taxon>
        <taxon>Coriobacteriaceae</taxon>
        <taxon>Collinsella</taxon>
    </lineage>
</organism>
<dbReference type="InterPro" id="IPR016142">
    <property type="entry name" value="Citrate_synth-like_lrg_a-sub"/>
</dbReference>
<comment type="pathway">
    <text evidence="1">Carbohydrate metabolism; tricarboxylic acid cycle.</text>
</comment>
<accession>A0ABS7MIC1</accession>
<evidence type="ECO:0000313" key="8">
    <source>
        <dbReference type="Proteomes" id="UP000700908"/>
    </source>
</evidence>
<evidence type="ECO:0000313" key="7">
    <source>
        <dbReference type="EMBL" id="MBY4797115.1"/>
    </source>
</evidence>
<dbReference type="EMBL" id="JAIMFO010000004">
    <property type="protein sequence ID" value="MBY4797115.1"/>
    <property type="molecule type" value="Genomic_DNA"/>
</dbReference>
<evidence type="ECO:0000256" key="5">
    <source>
        <dbReference type="SAM" id="MobiDB-lite"/>
    </source>
</evidence>
<dbReference type="SUPFAM" id="SSF48256">
    <property type="entry name" value="Citrate synthase"/>
    <property type="match status" value="1"/>
</dbReference>
<keyword evidence="4" id="KW-0808">Transferase</keyword>
<dbReference type="Pfam" id="PF00285">
    <property type="entry name" value="Citrate_synt"/>
    <property type="match status" value="1"/>
</dbReference>
<sequence>MRLYQGAAIQEYDEDLFFRHNVKRGLRNSDGSGVVAGLTRIADVHGYVREGGRVIPDEGRLSLRGYDIEDIITTTREEDRFGYEEVAYLLLTGALPNEIELKDFLDRIGANRHISEGYLTQFPTSTLSTSIMNVLARAVLLLYAFDADPDDTSPEHEMDIAVSLLARLPRIAAIAHASASAHQEGRRAVIPSSDASLSTAETILQVLREDGCFTHEEAMLLDVMLMLHAEHGGGNNSTFACRVLSSSATDAYSTYAAAIGSLKGPRHGGANAKVVDMHRDIRDHVTNWEDEDELAAYLEKILRREAFDGSGLIYGMGHAVYTLSDPRAQLCKRYAKHLAETKGLGAEFGLIERIERLAPVVMRDVRNMNKPICANIDLYTGFIYFMLGIPEALFTPLFAVARMAGWSAHRMEELFGAHRIIRPAYNPVLEERTYIPLTERPLVFPTDDNVERAEDSGTGECEQASNTEGSNRERAQANNTDTIGEHAAANDVHDNSADDRTDHDHLF</sequence>
<keyword evidence="8" id="KW-1185">Reference proteome</keyword>
<dbReference type="InterPro" id="IPR016143">
    <property type="entry name" value="Citrate_synth-like_sm_a-sub"/>
</dbReference>
<dbReference type="PRINTS" id="PR00143">
    <property type="entry name" value="CITRTSNTHASE"/>
</dbReference>
<dbReference type="EC" id="2.3.3.16" evidence="3"/>
<dbReference type="Gene3D" id="1.10.230.10">
    <property type="entry name" value="Cytochrome P450-Terp, domain 2"/>
    <property type="match status" value="1"/>
</dbReference>
<evidence type="ECO:0000256" key="2">
    <source>
        <dbReference type="ARBA" id="ARBA00010566"/>
    </source>
</evidence>
<dbReference type="Gene3D" id="1.10.580.10">
    <property type="entry name" value="Citrate Synthase, domain 1"/>
    <property type="match status" value="1"/>
</dbReference>
<dbReference type="Proteomes" id="UP000700908">
    <property type="component" value="Unassembled WGS sequence"/>
</dbReference>
<keyword evidence="6" id="KW-0812">Transmembrane</keyword>
<name>A0ABS7MIC1_9ACTN</name>
<reference evidence="7 8" key="1">
    <citation type="submission" date="2021-08" db="EMBL/GenBank/DDBJ databases">
        <title>Collinsella faecalis sp. nov. isolated from swine faeces.</title>
        <authorList>
            <person name="Oh B.S."/>
            <person name="Lee J.H."/>
        </authorList>
    </citation>
    <scope>NUCLEOTIDE SEQUENCE [LARGE SCALE GENOMIC DNA]</scope>
    <source>
        <strain evidence="7 8">AGMB00827</strain>
    </source>
</reference>
<comment type="similarity">
    <text evidence="2">Belongs to the citrate synthase family.</text>
</comment>
<evidence type="ECO:0000256" key="6">
    <source>
        <dbReference type="SAM" id="Phobius"/>
    </source>
</evidence>